<dbReference type="InterPro" id="IPR036513">
    <property type="entry name" value="STAS_dom_sf"/>
</dbReference>
<feature type="region of interest" description="Disordered" evidence="5">
    <location>
        <begin position="612"/>
        <end position="634"/>
    </location>
</feature>
<feature type="transmembrane region" description="Helical" evidence="6">
    <location>
        <begin position="1016"/>
        <end position="1036"/>
    </location>
</feature>
<organism evidence="8 9">
    <name type="scientific">Cloeon dipterum</name>
    <dbReference type="NCBI Taxonomy" id="197152"/>
    <lineage>
        <taxon>Eukaryota</taxon>
        <taxon>Metazoa</taxon>
        <taxon>Ecdysozoa</taxon>
        <taxon>Arthropoda</taxon>
        <taxon>Hexapoda</taxon>
        <taxon>Insecta</taxon>
        <taxon>Pterygota</taxon>
        <taxon>Palaeoptera</taxon>
        <taxon>Ephemeroptera</taxon>
        <taxon>Pisciforma</taxon>
        <taxon>Baetidae</taxon>
        <taxon>Cloeon</taxon>
    </lineage>
</organism>
<feature type="transmembrane region" description="Helical" evidence="6">
    <location>
        <begin position="356"/>
        <end position="372"/>
    </location>
</feature>
<feature type="domain" description="STAS" evidence="7">
    <location>
        <begin position="1098"/>
        <end position="1178"/>
    </location>
</feature>
<comment type="caution">
    <text evidence="8">The sequence shown here is derived from an EMBL/GenBank/DDBJ whole genome shotgun (WGS) entry which is preliminary data.</text>
</comment>
<dbReference type="Gene3D" id="3.30.750.24">
    <property type="entry name" value="STAS domain"/>
    <property type="match status" value="2"/>
</dbReference>
<accession>A0A8S1BZ42</accession>
<reference evidence="8 9" key="1">
    <citation type="submission" date="2020-04" db="EMBL/GenBank/DDBJ databases">
        <authorList>
            <person name="Alioto T."/>
            <person name="Alioto T."/>
            <person name="Gomez Garrido J."/>
        </authorList>
    </citation>
    <scope>NUCLEOTIDE SEQUENCE [LARGE SCALE GENOMIC DNA]</scope>
</reference>
<dbReference type="InterPro" id="IPR001902">
    <property type="entry name" value="SLC26A/SulP_fam"/>
</dbReference>
<feature type="transmembrane region" description="Helical" evidence="6">
    <location>
        <begin position="168"/>
        <end position="191"/>
    </location>
</feature>
<feature type="transmembrane region" description="Helical" evidence="6">
    <location>
        <begin position="137"/>
        <end position="161"/>
    </location>
</feature>
<feature type="transmembrane region" description="Helical" evidence="6">
    <location>
        <begin position="667"/>
        <end position="692"/>
    </location>
</feature>
<feature type="region of interest" description="Disordered" evidence="5">
    <location>
        <begin position="1201"/>
        <end position="1242"/>
    </location>
</feature>
<feature type="transmembrane region" description="Helical" evidence="6">
    <location>
        <begin position="102"/>
        <end position="125"/>
    </location>
</feature>
<sequence length="1242" mass="135514">MSVQTASYTAMHLSGTKQDVPAEKAKKSHRWLKRNKMSCNAALVEKRLPIIGWIRTYDTSCFLADLIAGLTVGLTVIPQGMACAVIAGLPPQYGLYSAFMGCFVYIFFGSCKDITIGPTAISAMLVKPYVDKFGPDVAVMICFLSGCFVFLLGVFQLGFLVDFISMPVIIGFTSAGAISIASSQVAALLGIKGGGHTFLEYWIKVFENIENTTIWDPVLGFSCIAILLFMKYMTNWFKPAVPRSEMTVGKKIWTETLKYLSLGRNALVVLISTVIVFLIMENGVSPVAITGDIEEGFPDVGFPNFEVVYQNETLPFPEAFAELSSSFIMPFVLVLESIAIAKAFANGKTIDATQEMIALGLSNIVGSFFQSFPTTGSFTRTAVNNASGVRTQLGGLYTGAVVLLCLGLLTSTLKFMPKATLAAIVICAVIFMIEIHELTMALWKSKKIDLIPLYATFISSLIIGIDYGMMIGIGVNVLFIFYEAARPKLSIETLSVLNKEVIIVTPDRGITYPSAEHVRDVINRQSAQHVGSDLLVVVDGKRIYSLDSTAVRVLKSLLEDLRIKNHYIYFWNWNQQIADIFVSFDGKDSELFKFDCTMEQLVLNDDDALGQTRRRSSSASSTFSESTEQVWTEEKMQGGIKMSRGAGFMEKRFPIIRWFRTYDTSCFFADLLAGLTVGLTVIPQGMACAVIAGLPPQYGLYSAFMGSFVYIFFGSCRNLTIGPTAISAMLVKPYVDKFGPDLAVLISFMSGCFISLLGVFKLGFLVDFISMPVIIGFTSAGAISIASSQAAALLGIKVLGFSCIGILLILKNVTRWSKLASSRSEMTVGKKIWTGTLKYLSLGRNALVVLISTVIVVLIMGNGDPPVAITGEIKEGFPDVSFPNFEVVYQNETLPFQEAFVQLSSSIIIPFVLVLDSIAIAKAFSNGESIDATQEMIVLGLSNILGSFFQSFPITGSFTRTAVNDASGVRTQLGGLFTGKSLIFSIEKIIIIRALGAFVLLCLGLLTSTLKFMPKATLAAIVICAVVFMIEIHEVSMSLWKSKKTDLVPLYATFISSIIIGIDYGMLIGIGINTLFIFYEAAKPELSIEKTSILNTEVIIVAPDRSITYPSAEYVKDVIIKQSSQHLGSELLVVIDGSRIYGLDSTAVKVLKSLLKGLKTNNHSLCFWNWSKQISDIFVSFDGKDVELLKSNCSLEQLVSSDEGTSGLTRRSSSTSSSASSESTEHAWQKKRLSKMNKSQEA</sequence>
<evidence type="ECO:0000259" key="7">
    <source>
        <dbReference type="PROSITE" id="PS50801"/>
    </source>
</evidence>
<feature type="transmembrane region" description="Helical" evidence="6">
    <location>
        <begin position="1048"/>
        <end position="1079"/>
    </location>
</feature>
<dbReference type="PANTHER" id="PTHR11814">
    <property type="entry name" value="SULFATE TRANSPORTER"/>
    <property type="match status" value="1"/>
</dbReference>
<feature type="transmembrane region" description="Helical" evidence="6">
    <location>
        <begin position="259"/>
        <end position="280"/>
    </location>
</feature>
<dbReference type="OrthoDB" id="288203at2759"/>
<keyword evidence="2 6" id="KW-0812">Transmembrane</keyword>
<proteinExistence type="predicted"/>
<feature type="compositionally biased region" description="Low complexity" evidence="5">
    <location>
        <begin position="617"/>
        <end position="627"/>
    </location>
</feature>
<evidence type="ECO:0000313" key="9">
    <source>
        <dbReference type="Proteomes" id="UP000494165"/>
    </source>
</evidence>
<dbReference type="Proteomes" id="UP000494165">
    <property type="component" value="Unassembled WGS sequence"/>
</dbReference>
<evidence type="ECO:0000256" key="2">
    <source>
        <dbReference type="ARBA" id="ARBA00022692"/>
    </source>
</evidence>
<protein>
    <recommendedName>
        <fullName evidence="7">STAS domain-containing protein</fullName>
    </recommendedName>
</protein>
<dbReference type="SUPFAM" id="SSF52091">
    <property type="entry name" value="SpoIIaa-like"/>
    <property type="match status" value="2"/>
</dbReference>
<evidence type="ECO:0000256" key="1">
    <source>
        <dbReference type="ARBA" id="ARBA00004141"/>
    </source>
</evidence>
<feature type="domain" description="STAS" evidence="7">
    <location>
        <begin position="501"/>
        <end position="581"/>
    </location>
</feature>
<feature type="transmembrane region" description="Helical" evidence="6">
    <location>
        <begin position="323"/>
        <end position="344"/>
    </location>
</feature>
<feature type="compositionally biased region" description="Low complexity" evidence="5">
    <location>
        <begin position="1203"/>
        <end position="1222"/>
    </location>
</feature>
<keyword evidence="4 6" id="KW-0472">Membrane</keyword>
<dbReference type="CDD" id="cd07042">
    <property type="entry name" value="STAS_SulP_like_sulfate_transporter"/>
    <property type="match status" value="2"/>
</dbReference>
<keyword evidence="3 6" id="KW-1133">Transmembrane helix</keyword>
<dbReference type="GO" id="GO:0055085">
    <property type="term" value="P:transmembrane transport"/>
    <property type="evidence" value="ECO:0007669"/>
    <property type="project" value="InterPro"/>
</dbReference>
<feature type="transmembrane region" description="Helical" evidence="6">
    <location>
        <begin position="66"/>
        <end position="90"/>
    </location>
</feature>
<name>A0A8S1BZ42_9INSE</name>
<evidence type="ECO:0000256" key="3">
    <source>
        <dbReference type="ARBA" id="ARBA00022989"/>
    </source>
</evidence>
<keyword evidence="9" id="KW-1185">Reference proteome</keyword>
<evidence type="ECO:0000256" key="5">
    <source>
        <dbReference type="SAM" id="MobiDB-lite"/>
    </source>
</evidence>
<feature type="transmembrane region" description="Helical" evidence="6">
    <location>
        <begin position="839"/>
        <end position="860"/>
    </location>
</feature>
<dbReference type="PROSITE" id="PS50801">
    <property type="entry name" value="STAS"/>
    <property type="match status" value="2"/>
</dbReference>
<feature type="transmembrane region" description="Helical" evidence="6">
    <location>
        <begin position="421"/>
        <end position="443"/>
    </location>
</feature>
<feature type="transmembrane region" description="Helical" evidence="6">
    <location>
        <begin position="218"/>
        <end position="238"/>
    </location>
</feature>
<gene>
    <name evidence="8" type="ORF">CLODIP_2_CD07001</name>
</gene>
<feature type="transmembrane region" description="Helical" evidence="6">
    <location>
        <begin position="742"/>
        <end position="766"/>
    </location>
</feature>
<feature type="transmembrane region" description="Helical" evidence="6">
    <location>
        <begin position="786"/>
        <end position="810"/>
    </location>
</feature>
<dbReference type="Pfam" id="PF00916">
    <property type="entry name" value="Sulfate_transp"/>
    <property type="match status" value="2"/>
</dbReference>
<dbReference type="InterPro" id="IPR002645">
    <property type="entry name" value="STAS_dom"/>
</dbReference>
<evidence type="ECO:0000313" key="8">
    <source>
        <dbReference type="EMBL" id="CAB3363898.1"/>
    </source>
</evidence>
<dbReference type="AlphaFoldDB" id="A0A8S1BZ42"/>
<evidence type="ECO:0000256" key="6">
    <source>
        <dbReference type="SAM" id="Phobius"/>
    </source>
</evidence>
<feature type="transmembrane region" description="Helical" evidence="6">
    <location>
        <begin position="392"/>
        <end position="409"/>
    </location>
</feature>
<feature type="transmembrane region" description="Helical" evidence="6">
    <location>
        <begin position="899"/>
        <end position="921"/>
    </location>
</feature>
<feature type="transmembrane region" description="Helical" evidence="6">
    <location>
        <begin position="698"/>
        <end position="721"/>
    </location>
</feature>
<comment type="subcellular location">
    <subcellularLocation>
        <location evidence="1">Membrane</location>
        <topology evidence="1">Multi-pass membrane protein</topology>
    </subcellularLocation>
</comment>
<evidence type="ECO:0000256" key="4">
    <source>
        <dbReference type="ARBA" id="ARBA00023136"/>
    </source>
</evidence>
<feature type="transmembrane region" description="Helical" evidence="6">
    <location>
        <begin position="455"/>
        <end position="482"/>
    </location>
</feature>
<dbReference type="InterPro" id="IPR011547">
    <property type="entry name" value="SLC26A/SulP_dom"/>
</dbReference>
<dbReference type="EMBL" id="CADEPI010000014">
    <property type="protein sequence ID" value="CAB3363898.1"/>
    <property type="molecule type" value="Genomic_DNA"/>
</dbReference>
<feature type="transmembrane region" description="Helical" evidence="6">
    <location>
        <begin position="990"/>
        <end position="1010"/>
    </location>
</feature>
<dbReference type="GO" id="GO:0016020">
    <property type="term" value="C:membrane"/>
    <property type="evidence" value="ECO:0007669"/>
    <property type="project" value="UniProtKB-SubCell"/>
</dbReference>